<evidence type="ECO:0000256" key="4">
    <source>
        <dbReference type="ARBA" id="ARBA00023015"/>
    </source>
</evidence>
<gene>
    <name evidence="9" type="ORF">V1264_019476</name>
</gene>
<comment type="similarity">
    <text evidence="2">Belongs to the TAF8 family.</text>
</comment>
<evidence type="ECO:0000256" key="7">
    <source>
        <dbReference type="SAM" id="MobiDB-lite"/>
    </source>
</evidence>
<dbReference type="AlphaFoldDB" id="A0AAN9BGM2"/>
<keyword evidence="6" id="KW-0539">Nucleus</keyword>
<feature type="domain" description="Bromodomain associated" evidence="8">
    <location>
        <begin position="9"/>
        <end position="85"/>
    </location>
</feature>
<dbReference type="Gene3D" id="1.10.20.10">
    <property type="entry name" value="Histone, subunit A"/>
    <property type="match status" value="1"/>
</dbReference>
<evidence type="ECO:0000313" key="9">
    <source>
        <dbReference type="EMBL" id="KAK7104818.1"/>
    </source>
</evidence>
<reference evidence="9 10" key="1">
    <citation type="submission" date="2024-02" db="EMBL/GenBank/DDBJ databases">
        <title>Chromosome-scale genome assembly of the rough periwinkle Littorina saxatilis.</title>
        <authorList>
            <person name="De Jode A."/>
            <person name="Faria R."/>
            <person name="Formenti G."/>
            <person name="Sims Y."/>
            <person name="Smith T.P."/>
            <person name="Tracey A."/>
            <person name="Wood J.M.D."/>
            <person name="Zagrodzka Z.B."/>
            <person name="Johannesson K."/>
            <person name="Butlin R.K."/>
            <person name="Leder E.H."/>
        </authorList>
    </citation>
    <scope>NUCLEOTIDE SEQUENCE [LARGE SCALE GENOMIC DNA]</scope>
    <source>
        <strain evidence="9">Snail1</strain>
        <tissue evidence="9">Muscle</tissue>
    </source>
</reference>
<keyword evidence="4" id="KW-0805">Transcription regulation</keyword>
<dbReference type="InterPro" id="IPR006565">
    <property type="entry name" value="BTP"/>
</dbReference>
<evidence type="ECO:0000259" key="8">
    <source>
        <dbReference type="SMART" id="SM00576"/>
    </source>
</evidence>
<dbReference type="PANTHER" id="PTHR46469">
    <property type="entry name" value="TRANSCRIPTION INITIATION FACTOR TFIID SUBUNIT 8"/>
    <property type="match status" value="1"/>
</dbReference>
<dbReference type="InterPro" id="IPR037818">
    <property type="entry name" value="TAF8"/>
</dbReference>
<evidence type="ECO:0000256" key="1">
    <source>
        <dbReference type="ARBA" id="ARBA00004123"/>
    </source>
</evidence>
<feature type="compositionally biased region" description="Basic residues" evidence="7">
    <location>
        <begin position="266"/>
        <end position="275"/>
    </location>
</feature>
<dbReference type="GO" id="GO:0005669">
    <property type="term" value="C:transcription factor TFIID complex"/>
    <property type="evidence" value="ECO:0007669"/>
    <property type="project" value="InterPro"/>
</dbReference>
<organism evidence="9 10">
    <name type="scientific">Littorina saxatilis</name>
    <dbReference type="NCBI Taxonomy" id="31220"/>
    <lineage>
        <taxon>Eukaryota</taxon>
        <taxon>Metazoa</taxon>
        <taxon>Spiralia</taxon>
        <taxon>Lophotrochozoa</taxon>
        <taxon>Mollusca</taxon>
        <taxon>Gastropoda</taxon>
        <taxon>Caenogastropoda</taxon>
        <taxon>Littorinimorpha</taxon>
        <taxon>Littorinoidea</taxon>
        <taxon>Littorinidae</taxon>
        <taxon>Littorina</taxon>
    </lineage>
</organism>
<evidence type="ECO:0000256" key="5">
    <source>
        <dbReference type="ARBA" id="ARBA00023163"/>
    </source>
</evidence>
<dbReference type="CDD" id="cd22918">
    <property type="entry name" value="HFD_TAF8"/>
    <property type="match status" value="1"/>
</dbReference>
<feature type="region of interest" description="Disordered" evidence="7">
    <location>
        <begin position="220"/>
        <end position="275"/>
    </location>
</feature>
<dbReference type="EMBL" id="JBAMIC010000008">
    <property type="protein sequence ID" value="KAK7104818.1"/>
    <property type="molecule type" value="Genomic_DNA"/>
</dbReference>
<keyword evidence="5" id="KW-0804">Transcription</keyword>
<dbReference type="PANTHER" id="PTHR46469:SF1">
    <property type="entry name" value="TRANSCRIPTION INITIATION FACTOR TFIID SUBUNIT 8"/>
    <property type="match status" value="1"/>
</dbReference>
<dbReference type="CDD" id="cd08049">
    <property type="entry name" value="TAF8"/>
    <property type="match status" value="1"/>
</dbReference>
<comment type="caution">
    <text evidence="9">The sequence shown here is derived from an EMBL/GenBank/DDBJ whole genome shotgun (WGS) entry which is preliminary data.</text>
</comment>
<name>A0AAN9BGM2_9CAEN</name>
<keyword evidence="10" id="KW-1185">Reference proteome</keyword>
<dbReference type="GO" id="GO:0046982">
    <property type="term" value="F:protein heterodimerization activity"/>
    <property type="evidence" value="ECO:0007669"/>
    <property type="project" value="InterPro"/>
</dbReference>
<evidence type="ECO:0000256" key="2">
    <source>
        <dbReference type="ARBA" id="ARBA00008767"/>
    </source>
</evidence>
<dbReference type="InterPro" id="IPR009072">
    <property type="entry name" value="Histone-fold"/>
</dbReference>
<protein>
    <recommendedName>
        <fullName evidence="3">Transcription initiation factor TFIID subunit 8</fullName>
    </recommendedName>
</protein>
<dbReference type="Pfam" id="PF07524">
    <property type="entry name" value="Bromo_TP"/>
    <property type="match status" value="1"/>
</dbReference>
<dbReference type="GO" id="GO:0006367">
    <property type="term" value="P:transcription initiation at RNA polymerase II promoter"/>
    <property type="evidence" value="ECO:0007669"/>
    <property type="project" value="TreeGrafter"/>
</dbReference>
<accession>A0AAN9BGM2</accession>
<comment type="subcellular location">
    <subcellularLocation>
        <location evidence="1">Nucleus</location>
    </subcellularLocation>
</comment>
<dbReference type="Pfam" id="PF10406">
    <property type="entry name" value="TAF8_C"/>
    <property type="match status" value="1"/>
</dbReference>
<evidence type="ECO:0000313" key="10">
    <source>
        <dbReference type="Proteomes" id="UP001374579"/>
    </source>
</evidence>
<evidence type="ECO:0000256" key="3">
    <source>
        <dbReference type="ARBA" id="ARBA00017307"/>
    </source>
</evidence>
<sequence>MSLDSDGNAVSRRKALKVAVAALCSEVGFGMAEDAVLETLTEALGSYIVEIGRSTRGITELACRTDSMVSDVVLGLVEMGLDIRGIPTHARRANKTVFIPPATSSQTQHPRTLQVGEKRHHPTHIPDHLPPFPDPHTYIKSDAIRQPFNEYQLIREKAATQKRDVERALTRFIAKTGETQSLFKDDVSAFPLIAVKPTPLPYLDALLPKDQDIDSLEQELQHRTKLAGTSDDERGPAGSAINGDSARGLQSQESADTDAIDNPYLRHTRMPSRKR</sequence>
<dbReference type="SMART" id="SM00576">
    <property type="entry name" value="BTP"/>
    <property type="match status" value="1"/>
</dbReference>
<evidence type="ECO:0000256" key="6">
    <source>
        <dbReference type="ARBA" id="ARBA00023242"/>
    </source>
</evidence>
<proteinExistence type="inferred from homology"/>
<dbReference type="InterPro" id="IPR019473">
    <property type="entry name" value="TFIID_su8_C"/>
</dbReference>
<dbReference type="Proteomes" id="UP001374579">
    <property type="component" value="Unassembled WGS sequence"/>
</dbReference>